<dbReference type="SUPFAM" id="SSF63380">
    <property type="entry name" value="Riboflavin synthase domain-like"/>
    <property type="match status" value="1"/>
</dbReference>
<protein>
    <submittedName>
        <fullName evidence="15">Oxidoreductase</fullName>
    </submittedName>
</protein>
<dbReference type="Gene3D" id="3.40.50.80">
    <property type="entry name" value="Nucleotide-binding domain of ferredoxin-NADP reductase (FNR) module"/>
    <property type="match status" value="1"/>
</dbReference>
<evidence type="ECO:0000256" key="11">
    <source>
        <dbReference type="ARBA" id="ARBA00023014"/>
    </source>
</evidence>
<keyword evidence="3" id="KW-0285">Flavoprotein</keyword>
<evidence type="ECO:0000313" key="15">
    <source>
        <dbReference type="EMBL" id="TXN32804.1"/>
    </source>
</evidence>
<dbReference type="GO" id="GO:0046872">
    <property type="term" value="F:metal ion binding"/>
    <property type="evidence" value="ECO:0007669"/>
    <property type="project" value="UniProtKB-KW"/>
</dbReference>
<feature type="transmembrane region" description="Helical" evidence="13">
    <location>
        <begin position="210"/>
        <end position="229"/>
    </location>
</feature>
<keyword evidence="4 13" id="KW-0812">Transmembrane</keyword>
<dbReference type="GO" id="GO:0050660">
    <property type="term" value="F:flavin adenine dinucleotide binding"/>
    <property type="evidence" value="ECO:0007669"/>
    <property type="project" value="TreeGrafter"/>
</dbReference>
<keyword evidence="7" id="KW-0274">FAD</keyword>
<keyword evidence="8 13" id="KW-1133">Transmembrane helix</keyword>
<comment type="caution">
    <text evidence="15">The sequence shown here is derived from an EMBL/GenBank/DDBJ whole genome shotgun (WGS) entry which is preliminary data.</text>
</comment>
<dbReference type="RefSeq" id="WP_147781606.1">
    <property type="nucleotide sequence ID" value="NZ_VRMG01000001.1"/>
</dbReference>
<dbReference type="InterPro" id="IPR050415">
    <property type="entry name" value="MRET"/>
</dbReference>
<accession>A0A5C8UVT0</accession>
<evidence type="ECO:0000256" key="1">
    <source>
        <dbReference type="ARBA" id="ARBA00001974"/>
    </source>
</evidence>
<keyword evidence="16" id="KW-1185">Reference proteome</keyword>
<feature type="domain" description="FAD-binding FR-type" evidence="14">
    <location>
        <begin position="235"/>
        <end position="335"/>
    </location>
</feature>
<dbReference type="Gene3D" id="2.40.30.10">
    <property type="entry name" value="Translation factors"/>
    <property type="match status" value="1"/>
</dbReference>
<proteinExistence type="predicted"/>
<feature type="transmembrane region" description="Helical" evidence="13">
    <location>
        <begin position="31"/>
        <end position="54"/>
    </location>
</feature>
<dbReference type="Proteomes" id="UP000321379">
    <property type="component" value="Unassembled WGS sequence"/>
</dbReference>
<evidence type="ECO:0000256" key="6">
    <source>
        <dbReference type="ARBA" id="ARBA00022723"/>
    </source>
</evidence>
<dbReference type="PANTHER" id="PTHR47354">
    <property type="entry name" value="NADH OXIDOREDUCTASE HCR"/>
    <property type="match status" value="1"/>
</dbReference>
<dbReference type="InterPro" id="IPR039261">
    <property type="entry name" value="FNR_nucleotide-bd"/>
</dbReference>
<dbReference type="InterPro" id="IPR017927">
    <property type="entry name" value="FAD-bd_FR_type"/>
</dbReference>
<dbReference type="GO" id="GO:0016491">
    <property type="term" value="F:oxidoreductase activity"/>
    <property type="evidence" value="ECO:0007669"/>
    <property type="project" value="UniProtKB-KW"/>
</dbReference>
<dbReference type="PROSITE" id="PS51384">
    <property type="entry name" value="FAD_FR"/>
    <property type="match status" value="1"/>
</dbReference>
<dbReference type="GO" id="GO:0016020">
    <property type="term" value="C:membrane"/>
    <property type="evidence" value="ECO:0007669"/>
    <property type="project" value="UniProtKB-SubCell"/>
</dbReference>
<organism evidence="15 16">
    <name type="scientific">Lacisediminihabitans profunda</name>
    <dbReference type="NCBI Taxonomy" id="2594790"/>
    <lineage>
        <taxon>Bacteria</taxon>
        <taxon>Bacillati</taxon>
        <taxon>Actinomycetota</taxon>
        <taxon>Actinomycetes</taxon>
        <taxon>Micrococcales</taxon>
        <taxon>Microbacteriaceae</taxon>
        <taxon>Lacisediminihabitans</taxon>
    </lineage>
</organism>
<evidence type="ECO:0000313" key="16">
    <source>
        <dbReference type="Proteomes" id="UP000321379"/>
    </source>
</evidence>
<gene>
    <name evidence="15" type="ORF">FVP33_00080</name>
</gene>
<feature type="transmembrane region" description="Helical" evidence="13">
    <location>
        <begin position="66"/>
        <end position="90"/>
    </location>
</feature>
<dbReference type="PANTHER" id="PTHR47354:SF8">
    <property type="entry name" value="1,2-PHENYLACETYL-COA EPOXIDASE, SUBUNIT E"/>
    <property type="match status" value="1"/>
</dbReference>
<dbReference type="AlphaFoldDB" id="A0A5C8UVT0"/>
<dbReference type="InterPro" id="IPR013130">
    <property type="entry name" value="Fe3_Rdtase_TM_dom"/>
</dbReference>
<evidence type="ECO:0000256" key="12">
    <source>
        <dbReference type="ARBA" id="ARBA00023136"/>
    </source>
</evidence>
<keyword evidence="12 13" id="KW-0472">Membrane</keyword>
<reference evidence="15 16" key="1">
    <citation type="submission" date="2019-08" db="EMBL/GenBank/DDBJ databases">
        <title>Bacterial whole genome sequence for Glaciihabitans sp. CHu50b-6-2.</title>
        <authorList>
            <person name="Jin L."/>
        </authorList>
    </citation>
    <scope>NUCLEOTIDE SEQUENCE [LARGE SCALE GENOMIC DNA]</scope>
    <source>
        <strain evidence="15 16">CHu50b-6-2</strain>
    </source>
</reference>
<keyword evidence="11" id="KW-0411">Iron-sulfur</keyword>
<evidence type="ECO:0000256" key="7">
    <source>
        <dbReference type="ARBA" id="ARBA00022827"/>
    </source>
</evidence>
<evidence type="ECO:0000256" key="4">
    <source>
        <dbReference type="ARBA" id="ARBA00022692"/>
    </source>
</evidence>
<evidence type="ECO:0000256" key="13">
    <source>
        <dbReference type="SAM" id="Phobius"/>
    </source>
</evidence>
<dbReference type="GO" id="GO:0051537">
    <property type="term" value="F:2 iron, 2 sulfur cluster binding"/>
    <property type="evidence" value="ECO:0007669"/>
    <property type="project" value="UniProtKB-KW"/>
</dbReference>
<evidence type="ECO:0000256" key="5">
    <source>
        <dbReference type="ARBA" id="ARBA00022714"/>
    </source>
</evidence>
<evidence type="ECO:0000256" key="9">
    <source>
        <dbReference type="ARBA" id="ARBA00023002"/>
    </source>
</evidence>
<keyword evidence="5" id="KW-0001">2Fe-2S</keyword>
<evidence type="ECO:0000256" key="8">
    <source>
        <dbReference type="ARBA" id="ARBA00022989"/>
    </source>
</evidence>
<evidence type="ECO:0000256" key="10">
    <source>
        <dbReference type="ARBA" id="ARBA00023004"/>
    </source>
</evidence>
<evidence type="ECO:0000256" key="3">
    <source>
        <dbReference type="ARBA" id="ARBA00022630"/>
    </source>
</evidence>
<comment type="cofactor">
    <cofactor evidence="1">
        <name>FAD</name>
        <dbReference type="ChEBI" id="CHEBI:57692"/>
    </cofactor>
</comment>
<dbReference type="SUPFAM" id="SSF52343">
    <property type="entry name" value="Ferredoxin reductase-like, C-terminal NADP-linked domain"/>
    <property type="match status" value="1"/>
</dbReference>
<dbReference type="PRINTS" id="PR00410">
    <property type="entry name" value="PHEHYDRXLASE"/>
</dbReference>
<comment type="subcellular location">
    <subcellularLocation>
        <location evidence="2">Membrane</location>
        <topology evidence="2">Multi-pass membrane protein</topology>
    </subcellularLocation>
</comment>
<dbReference type="InterPro" id="IPR017938">
    <property type="entry name" value="Riboflavin_synthase-like_b-brl"/>
</dbReference>
<evidence type="ECO:0000259" key="14">
    <source>
        <dbReference type="PROSITE" id="PS51384"/>
    </source>
</evidence>
<feature type="transmembrane region" description="Helical" evidence="13">
    <location>
        <begin position="111"/>
        <end position="129"/>
    </location>
</feature>
<keyword evidence="9" id="KW-0560">Oxidoreductase</keyword>
<feature type="transmembrane region" description="Helical" evidence="13">
    <location>
        <begin position="149"/>
        <end position="168"/>
    </location>
</feature>
<keyword evidence="6" id="KW-0479">Metal-binding</keyword>
<sequence>MSIDDTGAIRLSTPPPDHEARYRRRARIGDALVVALWLSSAVAVALFLVSGGTARFGSVSDAVTSVGIMTGLVGTNLVLAMFILAARVPFIDRAVGHDRAIAVHRALGKPAFYLLLSHGVILLVGYGLASGLNPIAEIGPLLAIPDMPLAIVGMALLVVVVVTSFVSVRRRFSYETWHLTHLLSYAAVIASVPHQLSIGSVFSPFSFERAYWLALYVLAFGAILTHRLVEPLASSLRHRLRVGRIVTEAPGVVSIYLTGRRLRSLESAGGQFFIWRFWTLGTWWHSHPISLSAMATDTEMRITVRDLGGGSRSISAVRPGTRVWFEGPYGVFTDAGRTAPRLAIVVAGIGITPVRALLEDSTLRPGEATILLRASTLDDTFLWGEILQLAERKGVEVTTMIGPRARTGPGWMTQADADRGLTILGLFPDLLESDLYLCGPTPWLDLVEADARAAGIPDHQIHAERFDW</sequence>
<evidence type="ECO:0000256" key="2">
    <source>
        <dbReference type="ARBA" id="ARBA00004141"/>
    </source>
</evidence>
<dbReference type="Pfam" id="PF01794">
    <property type="entry name" value="Ferric_reduct"/>
    <property type="match status" value="1"/>
</dbReference>
<dbReference type="EMBL" id="VRMG01000001">
    <property type="protein sequence ID" value="TXN32804.1"/>
    <property type="molecule type" value="Genomic_DNA"/>
</dbReference>
<keyword evidence="10" id="KW-0408">Iron</keyword>
<name>A0A5C8UVT0_9MICO</name>